<keyword evidence="2" id="KW-1185">Reference proteome</keyword>
<sequence length="232" mass="26124">MNNGRDLWEGPANSICQLIIILLANMFLAVRIRTLTESRFQSGLVVVLSILAFIVGMITVVTAWRNRFGSSTRRITSVVWHALQALAECLITFFLVRMFMRSRSGIRRSDTVLNYLARSVIQTGCLATTWAIGALVTWFFLPSNMIYRVFDLTSGTVYTHAIFDTLISRVQLREQLSTTIFELGYTRQDRPPRSARSSRAHTIGRDDAIELKAISTSKSAALTNFKVSHQGQ</sequence>
<name>A0ACC0UDX0_9AGAM</name>
<gene>
    <name evidence="1" type="ORF">F5148DRAFT_1190713</name>
</gene>
<evidence type="ECO:0000313" key="2">
    <source>
        <dbReference type="Proteomes" id="UP001207468"/>
    </source>
</evidence>
<protein>
    <submittedName>
        <fullName evidence="1">Uncharacterized protein</fullName>
    </submittedName>
</protein>
<organism evidence="1 2">
    <name type="scientific">Russula earlei</name>
    <dbReference type="NCBI Taxonomy" id="71964"/>
    <lineage>
        <taxon>Eukaryota</taxon>
        <taxon>Fungi</taxon>
        <taxon>Dikarya</taxon>
        <taxon>Basidiomycota</taxon>
        <taxon>Agaricomycotina</taxon>
        <taxon>Agaricomycetes</taxon>
        <taxon>Russulales</taxon>
        <taxon>Russulaceae</taxon>
        <taxon>Russula</taxon>
    </lineage>
</organism>
<reference evidence="1" key="1">
    <citation type="submission" date="2021-03" db="EMBL/GenBank/DDBJ databases">
        <title>Evolutionary priming and transition to the ectomycorrhizal habit in an iconic lineage of mushroom-forming fungi: is preadaptation a requirement?</title>
        <authorList>
            <consortium name="DOE Joint Genome Institute"/>
            <person name="Looney B.P."/>
            <person name="Miyauchi S."/>
            <person name="Morin E."/>
            <person name="Drula E."/>
            <person name="Courty P.E."/>
            <person name="Chicoki N."/>
            <person name="Fauchery L."/>
            <person name="Kohler A."/>
            <person name="Kuo A."/>
            <person name="LaButti K."/>
            <person name="Pangilinan J."/>
            <person name="Lipzen A."/>
            <person name="Riley R."/>
            <person name="Andreopoulos W."/>
            <person name="He G."/>
            <person name="Johnson J."/>
            <person name="Barry K.W."/>
            <person name="Grigoriev I.V."/>
            <person name="Nagy L."/>
            <person name="Hibbett D."/>
            <person name="Henrissat B."/>
            <person name="Matheny P.B."/>
            <person name="Labbe J."/>
            <person name="Martin A.F."/>
        </authorList>
    </citation>
    <scope>NUCLEOTIDE SEQUENCE</scope>
    <source>
        <strain evidence="1">BPL698</strain>
    </source>
</reference>
<evidence type="ECO:0000313" key="1">
    <source>
        <dbReference type="EMBL" id="KAI9509027.1"/>
    </source>
</evidence>
<accession>A0ACC0UDX0</accession>
<proteinExistence type="predicted"/>
<dbReference type="EMBL" id="JAGFNK010000073">
    <property type="protein sequence ID" value="KAI9509027.1"/>
    <property type="molecule type" value="Genomic_DNA"/>
</dbReference>
<dbReference type="Proteomes" id="UP001207468">
    <property type="component" value="Unassembled WGS sequence"/>
</dbReference>
<comment type="caution">
    <text evidence="1">The sequence shown here is derived from an EMBL/GenBank/DDBJ whole genome shotgun (WGS) entry which is preliminary data.</text>
</comment>